<proteinExistence type="predicted"/>
<dbReference type="PaxDb" id="4097-A0A1S3YTD1"/>
<dbReference type="KEGG" id="nta:107779332"/>
<reference evidence="1" key="1">
    <citation type="submission" date="2025-08" db="UniProtKB">
        <authorList>
            <consortium name="RefSeq"/>
        </authorList>
    </citation>
    <scope>IDENTIFICATION</scope>
</reference>
<dbReference type="RefSeq" id="XP_016455225.1">
    <property type="nucleotide sequence ID" value="XM_016599739.1"/>
</dbReference>
<sequence length="184" mass="21029">MPDISKYDRTFNPKEHITTYTMTVKGNDLAQHEIESVFLKKFGETLTKVLKIKRALVDPRSSANIIQRRVLEQAKLIGNIFPTTKLLVGFNLTSITTQGEMFMPTHAEGVMKNTLFKVVDDDMGYNMIFGRTWIHEMKDVLSTYHHLLKFPTPEGVKKIRGDQQAVREMNAINLSSNKGKETNK</sequence>
<gene>
    <name evidence="1" type="primary">LOC107779332</name>
</gene>
<dbReference type="AlphaFoldDB" id="A0A1S3YTD1"/>
<dbReference type="PANTHER" id="PTHR33240:SF8">
    <property type="entry name" value="OS03G0439900 PROTEIN"/>
    <property type="match status" value="1"/>
</dbReference>
<dbReference type="PANTHER" id="PTHR33240">
    <property type="entry name" value="OS08G0508500 PROTEIN"/>
    <property type="match status" value="1"/>
</dbReference>
<accession>A0A1S3YTD1</accession>
<protein>
    <submittedName>
        <fullName evidence="1">Uncharacterized protein</fullName>
    </submittedName>
</protein>
<evidence type="ECO:0000313" key="1">
    <source>
        <dbReference type="RefSeq" id="XP_016455225.1"/>
    </source>
</evidence>
<dbReference type="OrthoDB" id="2919534at2759"/>
<organism evidence="1">
    <name type="scientific">Nicotiana tabacum</name>
    <name type="common">Common tobacco</name>
    <dbReference type="NCBI Taxonomy" id="4097"/>
    <lineage>
        <taxon>Eukaryota</taxon>
        <taxon>Viridiplantae</taxon>
        <taxon>Streptophyta</taxon>
        <taxon>Embryophyta</taxon>
        <taxon>Tracheophyta</taxon>
        <taxon>Spermatophyta</taxon>
        <taxon>Magnoliopsida</taxon>
        <taxon>eudicotyledons</taxon>
        <taxon>Gunneridae</taxon>
        <taxon>Pentapetalae</taxon>
        <taxon>asterids</taxon>
        <taxon>lamiids</taxon>
        <taxon>Solanales</taxon>
        <taxon>Solanaceae</taxon>
        <taxon>Nicotianoideae</taxon>
        <taxon>Nicotianeae</taxon>
        <taxon>Nicotiana</taxon>
    </lineage>
</organism>
<name>A0A1S3YTD1_TOBAC</name>
<dbReference type="CDD" id="cd00303">
    <property type="entry name" value="retropepsin_like"/>
    <property type="match status" value="1"/>
</dbReference>